<dbReference type="PANTHER" id="PTHR30480:SF16">
    <property type="entry name" value="GLYCOSIDE HYDROLASE FAMILY 3 DOMAIN PROTEIN"/>
    <property type="match status" value="1"/>
</dbReference>
<dbReference type="GO" id="GO:0004553">
    <property type="term" value="F:hydrolase activity, hydrolyzing O-glycosyl compounds"/>
    <property type="evidence" value="ECO:0007669"/>
    <property type="project" value="InterPro"/>
</dbReference>
<keyword evidence="2" id="KW-0378">Hydrolase</keyword>
<evidence type="ECO:0000256" key="3">
    <source>
        <dbReference type="ARBA" id="ARBA00023295"/>
    </source>
</evidence>
<dbReference type="Pfam" id="PF00933">
    <property type="entry name" value="Glyco_hydro_3"/>
    <property type="match status" value="1"/>
</dbReference>
<name>A0A326UF71_THEHA</name>
<dbReference type="InterPro" id="IPR036881">
    <property type="entry name" value="Glyco_hydro_3_C_sf"/>
</dbReference>
<keyword evidence="3" id="KW-0326">Glycosidase</keyword>
<dbReference type="Proteomes" id="UP000248806">
    <property type="component" value="Unassembled WGS sequence"/>
</dbReference>
<reference evidence="6 7" key="1">
    <citation type="submission" date="2018-06" db="EMBL/GenBank/DDBJ databases">
        <title>Genomic Encyclopedia of Archaeal and Bacterial Type Strains, Phase II (KMG-II): from individual species to whole genera.</title>
        <authorList>
            <person name="Goeker M."/>
        </authorList>
    </citation>
    <scope>NUCLEOTIDE SEQUENCE [LARGE SCALE GENOMIC DNA]</scope>
    <source>
        <strain evidence="6 7">ATCC BAA-1881</strain>
    </source>
</reference>
<dbReference type="SUPFAM" id="SSF51445">
    <property type="entry name" value="(Trans)glycosidases"/>
    <property type="match status" value="1"/>
</dbReference>
<comment type="caution">
    <text evidence="6">The sequence shown here is derived from an EMBL/GenBank/DDBJ whole genome shotgun (WGS) entry which is preliminary data.</text>
</comment>
<protein>
    <submittedName>
        <fullName evidence="6">Beta-N-acetylhexosaminidase</fullName>
    </submittedName>
</protein>
<dbReference type="InterPro" id="IPR002772">
    <property type="entry name" value="Glyco_hydro_3_C"/>
</dbReference>
<dbReference type="Gene3D" id="3.40.50.1700">
    <property type="entry name" value="Glycoside hydrolase family 3 C-terminal domain"/>
    <property type="match status" value="1"/>
</dbReference>
<dbReference type="GO" id="GO:0005975">
    <property type="term" value="P:carbohydrate metabolic process"/>
    <property type="evidence" value="ECO:0007669"/>
    <property type="project" value="InterPro"/>
</dbReference>
<evidence type="ECO:0000313" key="7">
    <source>
        <dbReference type="Proteomes" id="UP000248806"/>
    </source>
</evidence>
<accession>A0A326UF71</accession>
<proteinExistence type="inferred from homology"/>
<dbReference type="RefSeq" id="WP_111318834.1">
    <property type="nucleotide sequence ID" value="NZ_BIFX01000001.1"/>
</dbReference>
<feature type="domain" description="Glycoside hydrolase family 3 C-terminal" evidence="5">
    <location>
        <begin position="376"/>
        <end position="536"/>
    </location>
</feature>
<dbReference type="AlphaFoldDB" id="A0A326UF71"/>
<dbReference type="NCBIfam" id="NF003740">
    <property type="entry name" value="PRK05337.1"/>
    <property type="match status" value="1"/>
</dbReference>
<dbReference type="InterPro" id="IPR001764">
    <property type="entry name" value="Glyco_hydro_3_N"/>
</dbReference>
<dbReference type="GO" id="GO:0009254">
    <property type="term" value="P:peptidoglycan turnover"/>
    <property type="evidence" value="ECO:0007669"/>
    <property type="project" value="TreeGrafter"/>
</dbReference>
<sequence length="545" mass="59536">MHPVTAKLAADMSIDEQIGQLFVVGFHGTTPSPDIVDLIKNHHVGNIILFSRNVQDTAQVRALTYELQRIAHEAGHRYPLLITVDQENGMVQRLGKGSTAFPGNMALGATGSIQLVQDVAYACGQELKALGINMNLAPVVDINNNPANPVIGNRSFSEVPQDVARMGVAALEGYARAGVISCLKHFPGHGDTAVDSHLSLPVIAHSLERLEQVELVPFKAGIAAGADSIMTAHVYFPTLIEEEGIPATLSSTIIRGLLRQRLGYQGVVISDCLEMNAISKTFGFTRGSVMALQAGIDLVLISHVYEHQLEGLNAIREAVAKGVISEEIIQEALERVLELKARRLSWEDTLARQTNTIVNSPEHQELSTQAYERSTTVIKDEAGLLPLRLQPEQRVLLVYPQKDIWTKATDQYHQFEVLAHAIRERHPQVTAHAYKPVENEATPTELLQAANEADLIIAVTVNANIDRAQAQVLKDLQRTGRPLIGIAGYNPYDLLAFPELTTYLVTYEYTAPALTAAARVLFGEISAQGHLPVSLPGLYEHGHHL</sequence>
<organism evidence="6 7">
    <name type="scientific">Thermosporothrix hazakensis</name>
    <dbReference type="NCBI Taxonomy" id="644383"/>
    <lineage>
        <taxon>Bacteria</taxon>
        <taxon>Bacillati</taxon>
        <taxon>Chloroflexota</taxon>
        <taxon>Ktedonobacteria</taxon>
        <taxon>Ktedonobacterales</taxon>
        <taxon>Thermosporotrichaceae</taxon>
        <taxon>Thermosporothrix</taxon>
    </lineage>
</organism>
<dbReference type="OrthoDB" id="9805821at2"/>
<evidence type="ECO:0000256" key="1">
    <source>
        <dbReference type="ARBA" id="ARBA00005336"/>
    </source>
</evidence>
<dbReference type="Pfam" id="PF01915">
    <property type="entry name" value="Glyco_hydro_3_C"/>
    <property type="match status" value="1"/>
</dbReference>
<dbReference type="EMBL" id="QKUF01000001">
    <property type="protein sequence ID" value="PZW36521.1"/>
    <property type="molecule type" value="Genomic_DNA"/>
</dbReference>
<dbReference type="PRINTS" id="PR00133">
    <property type="entry name" value="GLHYDRLASE3"/>
</dbReference>
<comment type="similarity">
    <text evidence="1">Belongs to the glycosyl hydrolase 3 family.</text>
</comment>
<dbReference type="InterPro" id="IPR050226">
    <property type="entry name" value="NagZ_Beta-hexosaminidase"/>
</dbReference>
<dbReference type="PANTHER" id="PTHR30480">
    <property type="entry name" value="BETA-HEXOSAMINIDASE-RELATED"/>
    <property type="match status" value="1"/>
</dbReference>
<evidence type="ECO:0000259" key="4">
    <source>
        <dbReference type="Pfam" id="PF00933"/>
    </source>
</evidence>
<dbReference type="Gene3D" id="3.20.20.300">
    <property type="entry name" value="Glycoside hydrolase, family 3, N-terminal domain"/>
    <property type="match status" value="1"/>
</dbReference>
<dbReference type="InterPro" id="IPR017853">
    <property type="entry name" value="GH"/>
</dbReference>
<keyword evidence="7" id="KW-1185">Reference proteome</keyword>
<feature type="domain" description="Glycoside hydrolase family 3 N-terminal" evidence="4">
    <location>
        <begin position="14"/>
        <end position="339"/>
    </location>
</feature>
<dbReference type="SUPFAM" id="SSF52279">
    <property type="entry name" value="Beta-D-glucan exohydrolase, C-terminal domain"/>
    <property type="match status" value="1"/>
</dbReference>
<dbReference type="InterPro" id="IPR036962">
    <property type="entry name" value="Glyco_hydro_3_N_sf"/>
</dbReference>
<evidence type="ECO:0000256" key="2">
    <source>
        <dbReference type="ARBA" id="ARBA00022801"/>
    </source>
</evidence>
<gene>
    <name evidence="6" type="ORF">EI42_00697</name>
</gene>
<evidence type="ECO:0000313" key="6">
    <source>
        <dbReference type="EMBL" id="PZW36521.1"/>
    </source>
</evidence>
<evidence type="ECO:0000259" key="5">
    <source>
        <dbReference type="Pfam" id="PF01915"/>
    </source>
</evidence>